<dbReference type="EMBL" id="FTMC01000003">
    <property type="protein sequence ID" value="SIQ14900.1"/>
    <property type="molecule type" value="Genomic_DNA"/>
</dbReference>
<dbReference type="InterPro" id="IPR026881">
    <property type="entry name" value="WYL_dom"/>
</dbReference>
<sequence length="299" mass="32707">MRAGVQEVGGAQRERLAYIDFRLYFLGAVSRSDISARFGVAAAAATRDLARYRALAPDNILFDARTKTYLIGAGFKPVFEHPIERVLSALSMGFGDGLGGTPRGLVPCEFPTSISRPSIETLAVVSRAIRAKSALRISYVSSASGLSERVIVPFALVDNGLRWHTRAFDRKSSSFRDFALNRIVAAGLAEGSALPAEEPGRDIQWSRLVDLELVPHPHAERLELAALDYPMVDGKLRIVARAALAGYVLRRWSVDCSPDHSLRGPEYRLWLHDPLALYDVESAAIAPGYVPPPEVLERG</sequence>
<dbReference type="GO" id="GO:0003677">
    <property type="term" value="F:DNA binding"/>
    <property type="evidence" value="ECO:0007669"/>
    <property type="project" value="UniProtKB-KW"/>
</dbReference>
<dbReference type="InterPro" id="IPR016634">
    <property type="entry name" value="CapW-like"/>
</dbReference>
<gene>
    <name evidence="4" type="ORF">SAMN05421672_103165</name>
</gene>
<dbReference type="Proteomes" id="UP000186079">
    <property type="component" value="Unassembled WGS sequence"/>
</dbReference>
<evidence type="ECO:0000259" key="2">
    <source>
        <dbReference type="Pfam" id="PF26107"/>
    </source>
</evidence>
<keyword evidence="4" id="KW-0238">DNA-binding</keyword>
<name>A0A1N6QEC1_9PSED</name>
<feature type="domain" description="DNA-binding transcriptional repressor CapW C-terminal dimerisation" evidence="2">
    <location>
        <begin position="209"/>
        <end position="274"/>
    </location>
</feature>
<dbReference type="Pfam" id="PF13280">
    <property type="entry name" value="WYL"/>
    <property type="match status" value="1"/>
</dbReference>
<evidence type="ECO:0000313" key="5">
    <source>
        <dbReference type="Proteomes" id="UP000186079"/>
    </source>
</evidence>
<evidence type="ECO:0000259" key="3">
    <source>
        <dbReference type="Pfam" id="PF26109"/>
    </source>
</evidence>
<reference evidence="4 5" key="1">
    <citation type="submission" date="2017-01" db="EMBL/GenBank/DDBJ databases">
        <authorList>
            <person name="Mah S.A."/>
            <person name="Swanson W.J."/>
            <person name="Moy G.W."/>
            <person name="Vacquier V.D."/>
        </authorList>
    </citation>
    <scope>NUCLEOTIDE SEQUENCE [LARGE SCALE GENOMIC DNA]</scope>
    <source>
        <strain evidence="4 5">ATCC 29606</strain>
    </source>
</reference>
<dbReference type="InterPro" id="IPR059020">
    <property type="entry name" value="CapW_CTD"/>
</dbReference>
<feature type="domain" description="DNA-binding transcriptional repressor CapW winged helix-turn-helix" evidence="3">
    <location>
        <begin position="12"/>
        <end position="82"/>
    </location>
</feature>
<feature type="domain" description="WYL" evidence="1">
    <location>
        <begin position="120"/>
        <end position="185"/>
    </location>
</feature>
<evidence type="ECO:0000313" key="4">
    <source>
        <dbReference type="EMBL" id="SIQ14900.1"/>
    </source>
</evidence>
<evidence type="ECO:0000259" key="1">
    <source>
        <dbReference type="Pfam" id="PF13280"/>
    </source>
</evidence>
<dbReference type="Pfam" id="PF26107">
    <property type="entry name" value="BrxR_CTD"/>
    <property type="match status" value="1"/>
</dbReference>
<protein>
    <submittedName>
        <fullName evidence="4">Predicted DNA-binding transcriptional regulator YafY, contains an HTH and WYL domains</fullName>
    </submittedName>
</protein>
<dbReference type="PANTHER" id="PTHR34580:SF3">
    <property type="entry name" value="PROTEIN PAFB"/>
    <property type="match status" value="1"/>
</dbReference>
<dbReference type="AlphaFoldDB" id="A0A1N6QEC1"/>
<accession>A0A1N6QEC1</accession>
<dbReference type="PIRSF" id="PIRSF015558">
    <property type="entry name" value="Txn_reg_DeoR_prd"/>
    <property type="match status" value="1"/>
</dbReference>
<dbReference type="RefSeq" id="WP_039561063.1">
    <property type="nucleotide sequence ID" value="NZ_FTMC01000003.1"/>
</dbReference>
<proteinExistence type="predicted"/>
<organism evidence="4 5">
    <name type="scientific">Pseudomonas flexibilis</name>
    <dbReference type="NCBI Taxonomy" id="706570"/>
    <lineage>
        <taxon>Bacteria</taxon>
        <taxon>Pseudomonadati</taxon>
        <taxon>Pseudomonadota</taxon>
        <taxon>Gammaproteobacteria</taxon>
        <taxon>Pseudomonadales</taxon>
        <taxon>Pseudomonadaceae</taxon>
        <taxon>Pseudomonas</taxon>
    </lineage>
</organism>
<dbReference type="PANTHER" id="PTHR34580">
    <property type="match status" value="1"/>
</dbReference>
<dbReference type="InterPro" id="IPR059019">
    <property type="entry name" value="WHD_CapW"/>
</dbReference>
<dbReference type="InterPro" id="IPR051534">
    <property type="entry name" value="CBASS_pafABC_assoc_protein"/>
</dbReference>
<dbReference type="PROSITE" id="PS52050">
    <property type="entry name" value="WYL"/>
    <property type="match status" value="1"/>
</dbReference>
<dbReference type="Pfam" id="PF26109">
    <property type="entry name" value="WHD_BrxR"/>
    <property type="match status" value="1"/>
</dbReference>